<reference evidence="3" key="1">
    <citation type="submission" date="2020-05" db="EMBL/GenBank/DDBJ databases">
        <authorList>
            <person name="Chiriac C."/>
            <person name="Salcher M."/>
            <person name="Ghai R."/>
            <person name="Kavagutti S V."/>
        </authorList>
    </citation>
    <scope>NUCLEOTIDE SEQUENCE</scope>
</reference>
<dbReference type="Pfam" id="PF26035">
    <property type="entry name" value="DUF8010"/>
    <property type="match status" value="1"/>
</dbReference>
<evidence type="ECO:0000259" key="1">
    <source>
        <dbReference type="Pfam" id="PF26035"/>
    </source>
</evidence>
<accession>A0A6J6BPJ1</accession>
<proteinExistence type="predicted"/>
<sequence>MKNEFLLADRETAEDLQAFLLRAKRMDADGLVRFRAYGQVLAAYVAPIFAGSLMDSGPTVIGLRTCELANDTEVEALVPIAAVLDRLARVLETDLWHAKDSKIVLPENARAAWAGITPPRAGWLQVDTLNETVLTEIAKAGITEVAQTLPEAVGGPIAARIRGSIWGRAIEIGSKVPTGAAFVAAGLGFLTEKEDIAVYEVDNWVRLSSMHGHVIARVANDSL</sequence>
<evidence type="ECO:0000259" key="2">
    <source>
        <dbReference type="Pfam" id="PF26572"/>
    </source>
</evidence>
<organism evidence="3">
    <name type="scientific">freshwater metagenome</name>
    <dbReference type="NCBI Taxonomy" id="449393"/>
    <lineage>
        <taxon>unclassified sequences</taxon>
        <taxon>metagenomes</taxon>
        <taxon>ecological metagenomes</taxon>
    </lineage>
</organism>
<dbReference type="InterPro" id="IPR058323">
    <property type="entry name" value="DUF8010"/>
</dbReference>
<feature type="domain" description="DUF8010" evidence="1">
    <location>
        <begin position="3"/>
        <end position="92"/>
    </location>
</feature>
<name>A0A6J6BPJ1_9ZZZZ</name>
<gene>
    <name evidence="3" type="ORF">UFOPK1410_00658</name>
</gene>
<dbReference type="InterPro" id="IPR058498">
    <property type="entry name" value="DUF8185"/>
</dbReference>
<feature type="domain" description="DUF8185" evidence="2">
    <location>
        <begin position="118"/>
        <end position="219"/>
    </location>
</feature>
<protein>
    <submittedName>
        <fullName evidence="3">Unannotated protein</fullName>
    </submittedName>
</protein>
<evidence type="ECO:0000313" key="3">
    <source>
        <dbReference type="EMBL" id="CAB4540118.1"/>
    </source>
</evidence>
<dbReference type="EMBL" id="CAEZSH010000071">
    <property type="protein sequence ID" value="CAB4540118.1"/>
    <property type="molecule type" value="Genomic_DNA"/>
</dbReference>
<dbReference type="AlphaFoldDB" id="A0A6J6BPJ1"/>
<dbReference type="Pfam" id="PF26572">
    <property type="entry name" value="DUF8185"/>
    <property type="match status" value="1"/>
</dbReference>